<dbReference type="InterPro" id="IPR035976">
    <property type="entry name" value="Sushi/SCR/CCP_sf"/>
</dbReference>
<dbReference type="EMBL" id="NIVC01002655">
    <property type="protein sequence ID" value="PAA56190.1"/>
    <property type="molecule type" value="Genomic_DNA"/>
</dbReference>
<keyword evidence="2" id="KW-0677">Repeat</keyword>
<feature type="domain" description="Sushi" evidence="7">
    <location>
        <begin position="93"/>
        <end position="157"/>
    </location>
</feature>
<proteinExistence type="predicted"/>
<dbReference type="STRING" id="282301.A0A267E3S2"/>
<comment type="caution">
    <text evidence="5">Lacks conserved residue(s) required for the propagation of feature annotation.</text>
</comment>
<dbReference type="PROSITE" id="PS50923">
    <property type="entry name" value="SUSHI"/>
    <property type="match status" value="6"/>
</dbReference>
<feature type="domain" description="Sushi" evidence="7">
    <location>
        <begin position="224"/>
        <end position="290"/>
    </location>
</feature>
<evidence type="ECO:0000313" key="8">
    <source>
        <dbReference type="EMBL" id="PAA56190.1"/>
    </source>
</evidence>
<keyword evidence="9" id="KW-1185">Reference proteome</keyword>
<dbReference type="SMART" id="SM00032">
    <property type="entry name" value="CCP"/>
    <property type="match status" value="8"/>
</dbReference>
<reference evidence="8 9" key="1">
    <citation type="submission" date="2017-06" db="EMBL/GenBank/DDBJ databases">
        <title>A platform for efficient transgenesis in Macrostomum lignano, a flatworm model organism for stem cell research.</title>
        <authorList>
            <person name="Berezikov E."/>
        </authorList>
    </citation>
    <scope>NUCLEOTIDE SEQUENCE [LARGE SCALE GENOMIC DNA]</scope>
    <source>
        <strain evidence="8">DV1</strain>
        <tissue evidence="8">Whole organism</tissue>
    </source>
</reference>
<organism evidence="8 9">
    <name type="scientific">Macrostomum lignano</name>
    <dbReference type="NCBI Taxonomy" id="282301"/>
    <lineage>
        <taxon>Eukaryota</taxon>
        <taxon>Metazoa</taxon>
        <taxon>Spiralia</taxon>
        <taxon>Lophotrochozoa</taxon>
        <taxon>Platyhelminthes</taxon>
        <taxon>Rhabditophora</taxon>
        <taxon>Macrostomorpha</taxon>
        <taxon>Macrostomida</taxon>
        <taxon>Macrostomidae</taxon>
        <taxon>Macrostomum</taxon>
    </lineage>
</organism>
<evidence type="ECO:0000256" key="3">
    <source>
        <dbReference type="ARBA" id="ARBA00023157"/>
    </source>
</evidence>
<gene>
    <name evidence="8" type="ORF">BOX15_Mlig011105g3</name>
</gene>
<dbReference type="SUPFAM" id="SSF57535">
    <property type="entry name" value="Complement control module/SCR domain"/>
    <property type="match status" value="7"/>
</dbReference>
<sequence>MLQKLLPLCLQLACLGGLPTAVSIQNSIDFYRNSELQADAAQSAQQCPPPKPHSQVSGCPRRSCRVDADCGESGIRCACDRSLCGAVCVRYNADCSPLPEVVNGYKIEKGPAYLNENSVGQVIQVSCRPPFSLEGSTDTIVCQGNLKWSHPMPRCSREEKCSPPARIPNTVVVRAPPEAPEYASGDQFVYACAPGYRSDRPDLTVSAICTRGQWNMRDIVCSVVSCGHPGDPANGKHMNLNYTYQQKVSYFCFGGYRITCRSETEKISDCQVRTCNADGRWSGSVPECKSIQCPNLRNPPNGMVSKGWNFVNSVVQYSCHAGYRLVGTASRMCRRNGTWDGEVPRCVVQDCGPPPFVANAYRVQVTSTKYKARVTYTCLPDAKLEGENGGQIICQTDGRWVPAPPKCRSHCKVPTIAWGKALIGRPDGPPAVNKVPSDTTLWVRCDENYQLRRTLYPRCDNGTWTGIPSCVPKDCNDRPPLVKNGIARFYGTKHNDRVIYSCYVGYEAVRGSSVLTCRYGRWVGTPPVCTKKKCPWIESPAGVEKWLIGPEGIKNQWTRPQTTSDNEELVQFQCIGKGMALRGHTHAICLNGQWRPPGSPRCVRQMHKQIPHDWLFYRVGKR</sequence>
<evidence type="ECO:0000259" key="7">
    <source>
        <dbReference type="PROSITE" id="PS50923"/>
    </source>
</evidence>
<dbReference type="Pfam" id="PF00084">
    <property type="entry name" value="Sushi"/>
    <property type="match status" value="6"/>
</dbReference>
<dbReference type="Proteomes" id="UP000215902">
    <property type="component" value="Unassembled WGS sequence"/>
</dbReference>
<feature type="domain" description="Sushi" evidence="7">
    <location>
        <begin position="349"/>
        <end position="409"/>
    </location>
</feature>
<evidence type="ECO:0000256" key="6">
    <source>
        <dbReference type="SAM" id="SignalP"/>
    </source>
</evidence>
<feature type="disulfide bond" evidence="5">
    <location>
        <begin position="319"/>
        <end position="346"/>
    </location>
</feature>
<keyword evidence="6" id="KW-0732">Signal</keyword>
<feature type="chain" id="PRO_5012650471" description="Sushi domain-containing protein" evidence="6">
    <location>
        <begin position="25"/>
        <end position="622"/>
    </location>
</feature>
<keyword evidence="3 5" id="KW-1015">Disulfide bond</keyword>
<feature type="signal peptide" evidence="6">
    <location>
        <begin position="1"/>
        <end position="24"/>
    </location>
</feature>
<feature type="domain" description="Sushi" evidence="7">
    <location>
        <begin position="473"/>
        <end position="531"/>
    </location>
</feature>
<protein>
    <recommendedName>
        <fullName evidence="7">Sushi domain-containing protein</fullName>
    </recommendedName>
</protein>
<dbReference type="OrthoDB" id="9991441at2759"/>
<evidence type="ECO:0000256" key="5">
    <source>
        <dbReference type="PROSITE-ProRule" id="PRU00302"/>
    </source>
</evidence>
<dbReference type="Gene3D" id="2.10.70.10">
    <property type="entry name" value="Complement Module, domain 1"/>
    <property type="match status" value="7"/>
</dbReference>
<dbReference type="CDD" id="cd00033">
    <property type="entry name" value="CCP"/>
    <property type="match status" value="5"/>
</dbReference>
<evidence type="ECO:0000313" key="9">
    <source>
        <dbReference type="Proteomes" id="UP000215902"/>
    </source>
</evidence>
<feature type="disulfide bond" evidence="5">
    <location>
        <begin position="351"/>
        <end position="394"/>
    </location>
</feature>
<feature type="domain" description="Sushi" evidence="7">
    <location>
        <begin position="159"/>
        <end position="223"/>
    </location>
</feature>
<dbReference type="PANTHER" id="PTHR19325:SF575">
    <property type="entry name" value="LOCOMOTION-RELATED PROTEIN HIKARU GENKI"/>
    <property type="match status" value="1"/>
</dbReference>
<dbReference type="PANTHER" id="PTHR19325">
    <property type="entry name" value="COMPLEMENT COMPONENT-RELATED SUSHI DOMAIN-CONTAINING"/>
    <property type="match status" value="1"/>
</dbReference>
<keyword evidence="1 5" id="KW-0768">Sushi</keyword>
<name>A0A267E3S2_9PLAT</name>
<evidence type="ECO:0000256" key="4">
    <source>
        <dbReference type="ARBA" id="ARBA00023180"/>
    </source>
</evidence>
<dbReference type="AlphaFoldDB" id="A0A267E3S2"/>
<evidence type="ECO:0000256" key="1">
    <source>
        <dbReference type="ARBA" id="ARBA00022659"/>
    </source>
</evidence>
<feature type="domain" description="Sushi" evidence="7">
    <location>
        <begin position="291"/>
        <end position="348"/>
    </location>
</feature>
<keyword evidence="4" id="KW-0325">Glycoprotein</keyword>
<feature type="disulfide bond" evidence="5">
    <location>
        <begin position="502"/>
        <end position="529"/>
    </location>
</feature>
<dbReference type="InterPro" id="IPR000436">
    <property type="entry name" value="Sushi_SCR_CCP_dom"/>
</dbReference>
<dbReference type="InterPro" id="IPR050350">
    <property type="entry name" value="Compl-Cell_Adhes-Reg"/>
</dbReference>
<comment type="caution">
    <text evidence="8">The sequence shown here is derived from an EMBL/GenBank/DDBJ whole genome shotgun (WGS) entry which is preliminary data.</text>
</comment>
<evidence type="ECO:0000256" key="2">
    <source>
        <dbReference type="ARBA" id="ARBA00022737"/>
    </source>
</evidence>
<accession>A0A267E3S2</accession>